<keyword evidence="1" id="KW-0472">Membrane</keyword>
<feature type="non-terminal residue" evidence="2">
    <location>
        <position position="1"/>
    </location>
</feature>
<feature type="transmembrane region" description="Helical" evidence="1">
    <location>
        <begin position="730"/>
        <end position="751"/>
    </location>
</feature>
<keyword evidence="1" id="KW-1133">Transmembrane helix</keyword>
<feature type="transmembrane region" description="Helical" evidence="1">
    <location>
        <begin position="541"/>
        <end position="571"/>
    </location>
</feature>
<dbReference type="Proteomes" id="UP000051952">
    <property type="component" value="Unassembled WGS sequence"/>
</dbReference>
<protein>
    <submittedName>
        <fullName evidence="2">Transmembrane protein, putative</fullName>
    </submittedName>
</protein>
<evidence type="ECO:0000256" key="1">
    <source>
        <dbReference type="SAM" id="Phobius"/>
    </source>
</evidence>
<keyword evidence="1 2" id="KW-0812">Transmembrane</keyword>
<feature type="transmembrane region" description="Helical" evidence="1">
    <location>
        <begin position="636"/>
        <end position="660"/>
    </location>
</feature>
<reference evidence="3" key="1">
    <citation type="submission" date="2015-09" db="EMBL/GenBank/DDBJ databases">
        <authorList>
            <consortium name="Pathogen Informatics"/>
        </authorList>
    </citation>
    <scope>NUCLEOTIDE SEQUENCE [LARGE SCALE GENOMIC DNA]</scope>
    <source>
        <strain evidence="3">Lake Konstanz</strain>
    </source>
</reference>
<feature type="transmembrane region" description="Helical" evidence="1">
    <location>
        <begin position="693"/>
        <end position="715"/>
    </location>
</feature>
<proteinExistence type="predicted"/>
<sequence>PNNGACYTTCLAASVEPSVCDTSTACQWCSTTTSIGVCQPNAATCWATCPPATDDPLGSGVCSNSQSCMWCPAAAGGIGGIGVCQARGGTCWTSCLSATADPSSADVCGYSTECQWCPSSTSIGVCQPNSATCWDICTPASDDPLSPSLCTTSIDCKWCPTLGYCTERTRDCHTLCTTVAPDEPGICQVQSIQSQCQWCGAPGSVEYCVARTDEARLRCAASCGGLIWRQDVCNGALECHWCGVHNAAQGGRCKPLPGKSRGFVAWRREVECDTASSSETATRRLTPSSTSSASPSFTVSARLTLSLSYHDSLSFSLSNTLSITLSPSLSDNETFSRVVTVSMSRFRFTLSPKVSNTSSLSITHSKSSTSTATQQPTASRYYWRDRTLVEAVATYLAFGLMVPSVVGGMGGGAMTSSLSRVLAARNVGQCWGQSGGSVFSVPVDLCNFSSNDEDQLEGEGDAVIGAAVVLCGVVLLTSFNAAYWIWKGTSFRMASEDLSIVSVLSPLWVAAIPIVVGGAVTTAVAPMSSEHPLANTCGATAALVAVCFVLTLLLMIVLTVIPMATPALFGVACRRGKPPRNVGVTASLPKRALTWFRRSGRRWWHWEPMGVEPMGVALPNSSSHRMVRTLLLEYRALWYSALDATVVCAVSVLGTLGPFLSWTPCVATGVAVAALFVAQLLACLISQPMARPFDWYVCSITLALTLMSSLLRVVYGASTTDDEREDRGELLIIAAVFDVMVSIVTFGPIVVDAIELLKHAASCISRKQSTPSNIDEDRHVELLLLEDVRRTRAHQVDVEESCNPEGCSMDASQFVSTFELDMNGVIEEQLLEMLEENSLEPQSTVGDVVEDKLHQLITEFHQMDDDDDALLLEVVQELEPTGVATDEGSQLRATALLEAYGNND</sequence>
<evidence type="ECO:0000313" key="2">
    <source>
        <dbReference type="EMBL" id="CUG86457.1"/>
    </source>
</evidence>
<evidence type="ECO:0000313" key="3">
    <source>
        <dbReference type="Proteomes" id="UP000051952"/>
    </source>
</evidence>
<feature type="transmembrane region" description="Helical" evidence="1">
    <location>
        <begin position="498"/>
        <end position="521"/>
    </location>
</feature>
<feature type="transmembrane region" description="Helical" evidence="1">
    <location>
        <begin position="462"/>
        <end position="486"/>
    </location>
</feature>
<feature type="transmembrane region" description="Helical" evidence="1">
    <location>
        <begin position="388"/>
        <end position="410"/>
    </location>
</feature>
<name>A0A0S4J8A8_BODSA</name>
<dbReference type="VEuPathDB" id="TriTrypDB:BSAL_93235"/>
<dbReference type="AlphaFoldDB" id="A0A0S4J8A8"/>
<dbReference type="EMBL" id="CYKH01001308">
    <property type="protein sequence ID" value="CUG86457.1"/>
    <property type="molecule type" value="Genomic_DNA"/>
</dbReference>
<feature type="transmembrane region" description="Helical" evidence="1">
    <location>
        <begin position="666"/>
        <end position="686"/>
    </location>
</feature>
<organism evidence="2 3">
    <name type="scientific">Bodo saltans</name>
    <name type="common">Flagellated protozoan</name>
    <dbReference type="NCBI Taxonomy" id="75058"/>
    <lineage>
        <taxon>Eukaryota</taxon>
        <taxon>Discoba</taxon>
        <taxon>Euglenozoa</taxon>
        <taxon>Kinetoplastea</taxon>
        <taxon>Metakinetoplastina</taxon>
        <taxon>Eubodonida</taxon>
        <taxon>Bodonidae</taxon>
        <taxon>Bodo</taxon>
    </lineage>
</organism>
<accession>A0A0S4J8A8</accession>
<keyword evidence="3" id="KW-1185">Reference proteome</keyword>
<gene>
    <name evidence="2" type="ORF">BSAL_93235</name>
</gene>